<organism evidence="1 2">
    <name type="scientific">Paenibacillus vulneris</name>
    <dbReference type="NCBI Taxonomy" id="1133364"/>
    <lineage>
        <taxon>Bacteria</taxon>
        <taxon>Bacillati</taxon>
        <taxon>Bacillota</taxon>
        <taxon>Bacilli</taxon>
        <taxon>Bacillales</taxon>
        <taxon>Paenibacillaceae</taxon>
        <taxon>Paenibacillus</taxon>
    </lineage>
</organism>
<protein>
    <submittedName>
        <fullName evidence="1">Uncharacterized protein</fullName>
    </submittedName>
</protein>
<proteinExistence type="predicted"/>
<accession>A0ABW3UIH9</accession>
<gene>
    <name evidence="1" type="ORF">ACFQ4B_05995</name>
</gene>
<comment type="caution">
    <text evidence="1">The sequence shown here is derived from an EMBL/GenBank/DDBJ whole genome shotgun (WGS) entry which is preliminary data.</text>
</comment>
<evidence type="ECO:0000313" key="1">
    <source>
        <dbReference type="EMBL" id="MFD1219661.1"/>
    </source>
</evidence>
<keyword evidence="2" id="KW-1185">Reference proteome</keyword>
<evidence type="ECO:0000313" key="2">
    <source>
        <dbReference type="Proteomes" id="UP001597180"/>
    </source>
</evidence>
<dbReference type="Proteomes" id="UP001597180">
    <property type="component" value="Unassembled WGS sequence"/>
</dbReference>
<dbReference type="EMBL" id="JBHTLU010000012">
    <property type="protein sequence ID" value="MFD1219661.1"/>
    <property type="molecule type" value="Genomic_DNA"/>
</dbReference>
<dbReference type="RefSeq" id="WP_345594835.1">
    <property type="nucleotide sequence ID" value="NZ_BAABJG010000055.1"/>
</dbReference>
<name>A0ABW3UIH9_9BACL</name>
<reference evidence="2" key="1">
    <citation type="journal article" date="2019" name="Int. J. Syst. Evol. Microbiol.">
        <title>The Global Catalogue of Microorganisms (GCM) 10K type strain sequencing project: providing services to taxonomists for standard genome sequencing and annotation.</title>
        <authorList>
            <consortium name="The Broad Institute Genomics Platform"/>
            <consortium name="The Broad Institute Genome Sequencing Center for Infectious Disease"/>
            <person name="Wu L."/>
            <person name="Ma J."/>
        </authorList>
    </citation>
    <scope>NUCLEOTIDE SEQUENCE [LARGE SCALE GENOMIC DNA]</scope>
    <source>
        <strain evidence="2">CCUG 53270</strain>
    </source>
</reference>
<sequence>MQENKVYVKPKHPMLNRKVSDDYEHSELLWAIRSNFKSNGGLPEVVGLIAIKNDIRYKVLFPNSTIDYFRLDNFEKFYELTMVNEQIELF</sequence>